<evidence type="ECO:0000313" key="8">
    <source>
        <dbReference type="RefSeq" id="XP_005096118.1"/>
    </source>
</evidence>
<feature type="compositionally biased region" description="Basic residues" evidence="6">
    <location>
        <begin position="303"/>
        <end position="313"/>
    </location>
</feature>
<dbReference type="Proteomes" id="UP000694888">
    <property type="component" value="Unplaced"/>
</dbReference>
<evidence type="ECO:0000256" key="2">
    <source>
        <dbReference type="ARBA" id="ARBA00010077"/>
    </source>
</evidence>
<evidence type="ECO:0000256" key="5">
    <source>
        <dbReference type="RuleBase" id="RU364132"/>
    </source>
</evidence>
<accession>A0ABM0JKX0</accession>
<evidence type="ECO:0000256" key="4">
    <source>
        <dbReference type="ARBA" id="ARBA00023242"/>
    </source>
</evidence>
<name>A0ABM0JKX0_APLCA</name>
<evidence type="ECO:0000313" key="7">
    <source>
        <dbReference type="Proteomes" id="UP000694888"/>
    </source>
</evidence>
<dbReference type="GeneID" id="101864681"/>
<comment type="subcellular location">
    <subcellularLocation>
        <location evidence="1 5">Nucleus</location>
    </subcellularLocation>
</comment>
<gene>
    <name evidence="8" type="primary">LOC101864681</name>
</gene>
<dbReference type="Pfam" id="PF04939">
    <property type="entry name" value="RRS1"/>
    <property type="match status" value="1"/>
</dbReference>
<reference evidence="8" key="1">
    <citation type="submission" date="2025-08" db="UniProtKB">
        <authorList>
            <consortium name="RefSeq"/>
        </authorList>
    </citation>
    <scope>IDENTIFICATION</scope>
</reference>
<sequence length="339" mass="38421">MAATQSVVDSILSTTDDSKFKTIQVDSAELIELDEGNLLAVNENKVDTKEFRKRTEEILLSSTRDATQCLFNSLWQLPVEQVEGAYVVKLPEPKTWLPREKPVPKKKPLTKWQEYAKSKGILNKKKSRMVWDELSQEYKPRWGYKRANDDTQEWAIEVPDNADPMEDQFAKRKNAKKERVAKNELQRLRNIARSQKSKVPGVGLTPTEKPSKDQLSKALAVAHKSTASIGKFTDRLPKEKPSRFTGKKRKFEPSIGNLKSEKEKQLNLIETNAKKLPKIDMAKATNRALRQEEQTASREKQSRKTPKKAKGKKALGLGKKASGGRTGGGNKKTRGKRKR</sequence>
<evidence type="ECO:0000256" key="1">
    <source>
        <dbReference type="ARBA" id="ARBA00004123"/>
    </source>
</evidence>
<evidence type="ECO:0000256" key="3">
    <source>
        <dbReference type="ARBA" id="ARBA00022517"/>
    </source>
</evidence>
<comment type="similarity">
    <text evidence="2 5">Belongs to the RRS1 family.</text>
</comment>
<comment type="function">
    <text evidence="5">Involved in ribosomal large subunit assembly.</text>
</comment>
<keyword evidence="7" id="KW-1185">Reference proteome</keyword>
<feature type="region of interest" description="Disordered" evidence="6">
    <location>
        <begin position="275"/>
        <end position="339"/>
    </location>
</feature>
<keyword evidence="3 5" id="KW-0690">Ribosome biogenesis</keyword>
<feature type="compositionally biased region" description="Basic and acidic residues" evidence="6">
    <location>
        <begin position="232"/>
        <end position="242"/>
    </location>
</feature>
<evidence type="ECO:0000256" key="6">
    <source>
        <dbReference type="SAM" id="MobiDB-lite"/>
    </source>
</evidence>
<dbReference type="PANTHER" id="PTHR17602">
    <property type="entry name" value="RIBOSOME BIOGENESIS REGULATORY PROTEIN"/>
    <property type="match status" value="1"/>
</dbReference>
<organism evidence="7 8">
    <name type="scientific">Aplysia californica</name>
    <name type="common">California sea hare</name>
    <dbReference type="NCBI Taxonomy" id="6500"/>
    <lineage>
        <taxon>Eukaryota</taxon>
        <taxon>Metazoa</taxon>
        <taxon>Spiralia</taxon>
        <taxon>Lophotrochozoa</taxon>
        <taxon>Mollusca</taxon>
        <taxon>Gastropoda</taxon>
        <taxon>Heterobranchia</taxon>
        <taxon>Euthyneura</taxon>
        <taxon>Tectipleura</taxon>
        <taxon>Aplysiida</taxon>
        <taxon>Aplysioidea</taxon>
        <taxon>Aplysiidae</taxon>
        <taxon>Aplysia</taxon>
    </lineage>
</organism>
<feature type="compositionally biased region" description="Basic and acidic residues" evidence="6">
    <location>
        <begin position="289"/>
        <end position="302"/>
    </location>
</feature>
<feature type="region of interest" description="Disordered" evidence="6">
    <location>
        <begin position="230"/>
        <end position="263"/>
    </location>
</feature>
<keyword evidence="4 5" id="KW-0539">Nucleus</keyword>
<dbReference type="InterPro" id="IPR007023">
    <property type="entry name" value="Ribosom_reg"/>
</dbReference>
<dbReference type="RefSeq" id="XP_005096118.1">
    <property type="nucleotide sequence ID" value="XM_005096061.3"/>
</dbReference>
<proteinExistence type="inferred from homology"/>
<dbReference type="PANTHER" id="PTHR17602:SF4">
    <property type="entry name" value="RIBOSOME BIOGENESIS REGULATORY PROTEIN HOMOLOG"/>
    <property type="match status" value="1"/>
</dbReference>
<protein>
    <recommendedName>
        <fullName evidence="5">Ribosome biogenesis regulatory protein</fullName>
    </recommendedName>
</protein>